<dbReference type="InterPro" id="IPR017871">
    <property type="entry name" value="ABC_transporter-like_CS"/>
</dbReference>
<dbReference type="PROSITE" id="PS50893">
    <property type="entry name" value="ABC_TRANSPORTER_2"/>
    <property type="match status" value="1"/>
</dbReference>
<evidence type="ECO:0000313" key="8">
    <source>
        <dbReference type="EMBL" id="KQC85762.1"/>
    </source>
</evidence>
<dbReference type="RefSeq" id="WP_055940624.1">
    <property type="nucleotide sequence ID" value="NZ_JAQDCV010000006.1"/>
</dbReference>
<feature type="transmembrane region" description="Helical" evidence="6">
    <location>
        <begin position="772"/>
        <end position="799"/>
    </location>
</feature>
<feature type="transmembrane region" description="Helical" evidence="6">
    <location>
        <begin position="805"/>
        <end position="828"/>
    </location>
</feature>
<evidence type="ECO:0000256" key="5">
    <source>
        <dbReference type="SAM" id="MobiDB-lite"/>
    </source>
</evidence>
<dbReference type="GO" id="GO:0016887">
    <property type="term" value="F:ATP hydrolysis activity"/>
    <property type="evidence" value="ECO:0007669"/>
    <property type="project" value="InterPro"/>
</dbReference>
<dbReference type="InterPro" id="IPR003439">
    <property type="entry name" value="ABC_transporter-like_ATP-bd"/>
</dbReference>
<dbReference type="CDD" id="cd03255">
    <property type="entry name" value="ABC_MJ0796_LolCDE_FtsE"/>
    <property type="match status" value="1"/>
</dbReference>
<evidence type="ECO:0000313" key="9">
    <source>
        <dbReference type="Proteomes" id="UP000050833"/>
    </source>
</evidence>
<dbReference type="SMART" id="SM00382">
    <property type="entry name" value="AAA"/>
    <property type="match status" value="1"/>
</dbReference>
<keyword evidence="2" id="KW-0813">Transport</keyword>
<dbReference type="GO" id="GO:0022857">
    <property type="term" value="F:transmembrane transporter activity"/>
    <property type="evidence" value="ECO:0007669"/>
    <property type="project" value="UniProtKB-ARBA"/>
</dbReference>
<dbReference type="Pfam" id="PF00005">
    <property type="entry name" value="ABC_tran"/>
    <property type="match status" value="1"/>
</dbReference>
<evidence type="ECO:0000259" key="7">
    <source>
        <dbReference type="PROSITE" id="PS50893"/>
    </source>
</evidence>
<dbReference type="Gene3D" id="3.40.50.300">
    <property type="entry name" value="P-loop containing nucleotide triphosphate hydrolases"/>
    <property type="match status" value="1"/>
</dbReference>
<dbReference type="SUPFAM" id="SSF52540">
    <property type="entry name" value="P-loop containing nucleoside triphosphate hydrolases"/>
    <property type="match status" value="1"/>
</dbReference>
<dbReference type="Proteomes" id="UP000050833">
    <property type="component" value="Unassembled WGS sequence"/>
</dbReference>
<feature type="domain" description="ABC transporter" evidence="7">
    <location>
        <begin position="2"/>
        <end position="240"/>
    </location>
</feature>
<sequence length="839" mass="95564">MIRLENIYKYYYSESSVTQALRNVNLEFSKGEFVAITGESGSGKTTLLNVISGIDTYDEGEMYVNGQPTFQYDDDDWEAYRRNKIGFVFQNYNLIGHYTVLDNMISALLILGVGEKKAEKKALKYLEKVGLKGFEKSRASKLSSGQKQRLAIARALAKETDIIMADEPTGNLDSETGLQIIKLLAELSKEKLVIMVTHNYEQAQDYVTRKVKIHDGEIVLDVAVNTDKRINYKAEQPSDDKNADAGEKLGNQPKNTQVDLNQKRKEENSIARYFAWKNFSTQKLRGLLFIVFFMVVSTASFLFLGQIYSNIDDSSTKKYDDSVYYNGDKTRISVRKKDGTSFNKSDIEKLNKIKYVKNTDICDKADDINYYCEEGKDYKYSYGAVESDGSSYGALDPDDSSSSYSIRTQSENNWTFAKGIKKAVKQDMNVNFIKKNKFMRSVSCITKSDLVKGSLPKKNNEVVVYSKDSSVVGTTKRFYFTAKNIWGMDGYYYEDMKITGCLKEETEQAYFAESLCNMLSSSADGAKFKIDFMYDTKTDSYQGSYKLIPIYSETRDNLYDSSADMTEDEDTKDRDYDYRNGVPSGEKARASCNTQVTLNNLGTYDETYDEDATAMMGTDRLTITKKDKNGELTGESDKLVLEVTKEVTDYSDRFIEISKHLYYKYFKNESNQAAVYISNYAKTDKVIKSIEKLDKNYEAVSAYRMSLGEYNDEKVSERLVTLGIALGVLVMLIILEIFILRSLMKIKIKDYFVLKFIGMKLNTINKISIMEMFSYCAVTIVFVIVAANIIALCGSRVMIDMLAYYTIPFYLIFIVYNLILCGVTVKAFNKLLVQRMIKN</sequence>
<gene>
    <name evidence="8" type="ORF">APZ18_00710</name>
</gene>
<dbReference type="EMBL" id="LLKB01000001">
    <property type="protein sequence ID" value="KQC85762.1"/>
    <property type="molecule type" value="Genomic_DNA"/>
</dbReference>
<dbReference type="InterPro" id="IPR003593">
    <property type="entry name" value="AAA+_ATPase"/>
</dbReference>
<comment type="caution">
    <text evidence="8">The sequence shown here is derived from an EMBL/GenBank/DDBJ whole genome shotgun (WGS) entry which is preliminary data.</text>
</comment>
<feature type="region of interest" description="Disordered" evidence="5">
    <location>
        <begin position="231"/>
        <end position="262"/>
    </location>
</feature>
<name>A0AAW3JST9_9FIRM</name>
<keyword evidence="9" id="KW-1185">Reference proteome</keyword>
<dbReference type="FunFam" id="3.40.50.300:FF:000032">
    <property type="entry name" value="Export ABC transporter ATP-binding protein"/>
    <property type="match status" value="1"/>
</dbReference>
<feature type="compositionally biased region" description="Basic and acidic residues" evidence="5">
    <location>
        <begin position="231"/>
        <end position="247"/>
    </location>
</feature>
<dbReference type="GO" id="GO:0098796">
    <property type="term" value="C:membrane protein complex"/>
    <property type="evidence" value="ECO:0007669"/>
    <property type="project" value="UniProtKB-ARBA"/>
</dbReference>
<reference evidence="8 9" key="1">
    <citation type="submission" date="2015-10" db="EMBL/GenBank/DDBJ databases">
        <title>Butyribacter intestini gen. nov., sp. nov., a butyric acid-producing bacterium of the family Lachnospiraceae isolated from the human faeces.</title>
        <authorList>
            <person name="Zou Y."/>
            <person name="Xue W."/>
            <person name="Luo G."/>
            <person name="Lv M."/>
        </authorList>
    </citation>
    <scope>NUCLEOTIDE SEQUENCE [LARGE SCALE GENOMIC DNA]</scope>
    <source>
        <strain evidence="8 9">TF01-11</strain>
    </source>
</reference>
<protein>
    <recommendedName>
        <fullName evidence="7">ABC transporter domain-containing protein</fullName>
    </recommendedName>
</protein>
<dbReference type="InterPro" id="IPR027417">
    <property type="entry name" value="P-loop_NTPase"/>
</dbReference>
<dbReference type="PANTHER" id="PTHR42798:SF6">
    <property type="entry name" value="CELL DIVISION ATP-BINDING PROTEIN FTSE"/>
    <property type="match status" value="1"/>
</dbReference>
<dbReference type="GO" id="GO:0005524">
    <property type="term" value="F:ATP binding"/>
    <property type="evidence" value="ECO:0007669"/>
    <property type="project" value="UniProtKB-KW"/>
</dbReference>
<keyword evidence="3" id="KW-0547">Nucleotide-binding</keyword>
<keyword evidence="4" id="KW-0067">ATP-binding</keyword>
<feature type="transmembrane region" description="Helical" evidence="6">
    <location>
        <begin position="287"/>
        <end position="308"/>
    </location>
</feature>
<keyword evidence="6" id="KW-0472">Membrane</keyword>
<organism evidence="8 9">
    <name type="scientific">Butyribacter intestini</name>
    <dbReference type="NCBI Taxonomy" id="1703332"/>
    <lineage>
        <taxon>Bacteria</taxon>
        <taxon>Bacillati</taxon>
        <taxon>Bacillota</taxon>
        <taxon>Clostridia</taxon>
        <taxon>Lachnospirales</taxon>
        <taxon>Lachnospiraceae</taxon>
        <taxon>Butyribacter</taxon>
    </lineage>
</organism>
<feature type="transmembrane region" description="Helical" evidence="6">
    <location>
        <begin position="719"/>
        <end position="740"/>
    </location>
</feature>
<evidence type="ECO:0000256" key="2">
    <source>
        <dbReference type="ARBA" id="ARBA00022448"/>
    </source>
</evidence>
<evidence type="ECO:0000256" key="3">
    <source>
        <dbReference type="ARBA" id="ARBA00022741"/>
    </source>
</evidence>
<keyword evidence="6" id="KW-1133">Transmembrane helix</keyword>
<evidence type="ECO:0000256" key="6">
    <source>
        <dbReference type="SAM" id="Phobius"/>
    </source>
</evidence>
<dbReference type="AlphaFoldDB" id="A0AAW3JST9"/>
<evidence type="ECO:0000256" key="4">
    <source>
        <dbReference type="ARBA" id="ARBA00022840"/>
    </source>
</evidence>
<proteinExistence type="inferred from homology"/>
<dbReference type="InterPro" id="IPR017911">
    <property type="entry name" value="MacB-like_ATP-bd"/>
</dbReference>
<accession>A0AAW3JST9</accession>
<keyword evidence="6" id="KW-0812">Transmembrane</keyword>
<dbReference type="PANTHER" id="PTHR42798">
    <property type="entry name" value="LIPOPROTEIN-RELEASING SYSTEM ATP-BINDING PROTEIN LOLD"/>
    <property type="match status" value="1"/>
</dbReference>
<comment type="similarity">
    <text evidence="1">Belongs to the ABC transporter superfamily.</text>
</comment>
<dbReference type="PROSITE" id="PS00211">
    <property type="entry name" value="ABC_TRANSPORTER_1"/>
    <property type="match status" value="1"/>
</dbReference>
<evidence type="ECO:0000256" key="1">
    <source>
        <dbReference type="ARBA" id="ARBA00005417"/>
    </source>
</evidence>